<dbReference type="SUPFAM" id="SSF52540">
    <property type="entry name" value="P-loop containing nucleoside triphosphate hydrolases"/>
    <property type="match status" value="1"/>
</dbReference>
<evidence type="ECO:0000256" key="3">
    <source>
        <dbReference type="SAM" id="MobiDB-lite"/>
    </source>
</evidence>
<protein>
    <submittedName>
        <fullName evidence="5">AAA family ATPase</fullName>
    </submittedName>
</protein>
<sequence>MSGQQRERVLSAALFERERELSVVERAVYGLCGREIQKESTENEGDLETGRADEENEPDGARAVREREGGLLLISGEAGLGKTSLLTHVRRLAGERDDCTVLFGRGSKSAERVPFTVVRQLLQPELAAMTQEARRELLGDWHDIAGPALGIIPPVGPQADPQGVRDGLDWVITQLALNHKPLIAIVDDAHWVDPESLAWITSFAVRLREMPLLIVLAYRPEELPDHTPGFKDLVAGRVARPIELRALTPEAVTGLVREALGPGADDPFCREVWAVTGGNPYEAVELIAKARDRDMDPVEESAALLRDLGAAARGPGLVARLEQLGSAVTRFAYAAAVFGTEIEPRLAANLAGMGPAEADQRADQLREARILTGTTKLEFVHPLIATAVYRAIPTGTRTAMHGQAAWLCHDAGKGVAISARHLLEVHPEADVEVVGQLRAAAREHLAVGAPDAARRCLERALLEPPPEEERAMLLYELGCAALLTSPQTTVNHLRSALALPDLSEELRIDATFRLSQAYAHNSQLDEAAKVVADQAKRIPTGPGRMRLQAAHYMWKGVQVEEEDTTGRSRRIAELARDLEGRDNAEHTLLVLRAFDGLIRSENALEVAEFVDRVLVDGKLPDGLGWTNAEWGFEIPSLIGVVCAYTDRLDEAGELFDQAVRAFEIAGWSGAHLAFAHDFRGLVLRRRGDLEAAEKALRKGLDLAHRLGPGLPIQWDGTCMLIDTLLARGKVEEAQEVAEANSFLPPYSPVIVLPDAACLAGRLLLARGQTKEAIVELEAAGQKLKERGRNNTLWAPWALDLAVAVMDEEPERARTLVGQALQHAMRFGTDTAIGEALRLAARIDEPQERLAKLGKAVAHLRMSPCRYEFAAALVDHGVALRDSGHKAEAVERLRESLEISERCGADGLVRTARAELMELDAEEAESAN</sequence>
<feature type="domain" description="Orc1-like AAA ATPase" evidence="4">
    <location>
        <begin position="63"/>
        <end position="215"/>
    </location>
</feature>
<evidence type="ECO:0000313" key="6">
    <source>
        <dbReference type="Proteomes" id="UP001180531"/>
    </source>
</evidence>
<evidence type="ECO:0000313" key="5">
    <source>
        <dbReference type="EMBL" id="MDT0452708.1"/>
    </source>
</evidence>
<keyword evidence="2" id="KW-0067">ATP-binding</keyword>
<dbReference type="PANTHER" id="PTHR16305">
    <property type="entry name" value="TESTICULAR SOLUBLE ADENYLYL CYCLASE"/>
    <property type="match status" value="1"/>
</dbReference>
<dbReference type="PANTHER" id="PTHR16305:SF35">
    <property type="entry name" value="TRANSCRIPTIONAL ACTIVATOR DOMAIN"/>
    <property type="match status" value="1"/>
</dbReference>
<proteinExistence type="predicted"/>
<dbReference type="RefSeq" id="WP_311614181.1">
    <property type="nucleotide sequence ID" value="NZ_JAVRFI010000022.1"/>
</dbReference>
<dbReference type="Gene3D" id="3.40.50.300">
    <property type="entry name" value="P-loop containing nucleotide triphosphate hydrolases"/>
    <property type="match status" value="1"/>
</dbReference>
<dbReference type="SMART" id="SM00028">
    <property type="entry name" value="TPR"/>
    <property type="match status" value="2"/>
</dbReference>
<dbReference type="SUPFAM" id="SSF48452">
    <property type="entry name" value="TPR-like"/>
    <property type="match status" value="2"/>
</dbReference>
<dbReference type="InterPro" id="IPR019734">
    <property type="entry name" value="TPR_rpt"/>
</dbReference>
<evidence type="ECO:0000259" key="4">
    <source>
        <dbReference type="Pfam" id="PF13191"/>
    </source>
</evidence>
<name>A0ABU2SUM0_9ACTN</name>
<dbReference type="InterPro" id="IPR027417">
    <property type="entry name" value="P-loop_NTPase"/>
</dbReference>
<organism evidence="5 6">
    <name type="scientific">Streptomyces hesseae</name>
    <dbReference type="NCBI Taxonomy" id="3075519"/>
    <lineage>
        <taxon>Bacteria</taxon>
        <taxon>Bacillati</taxon>
        <taxon>Actinomycetota</taxon>
        <taxon>Actinomycetes</taxon>
        <taxon>Kitasatosporales</taxon>
        <taxon>Streptomycetaceae</taxon>
        <taxon>Streptomyces</taxon>
    </lineage>
</organism>
<dbReference type="Gene3D" id="1.25.40.10">
    <property type="entry name" value="Tetratricopeptide repeat domain"/>
    <property type="match status" value="1"/>
</dbReference>
<comment type="caution">
    <text evidence="5">The sequence shown here is derived from an EMBL/GenBank/DDBJ whole genome shotgun (WGS) entry which is preliminary data.</text>
</comment>
<evidence type="ECO:0000256" key="1">
    <source>
        <dbReference type="ARBA" id="ARBA00022741"/>
    </source>
</evidence>
<feature type="compositionally biased region" description="Basic and acidic residues" evidence="3">
    <location>
        <begin position="48"/>
        <end position="63"/>
    </location>
</feature>
<feature type="region of interest" description="Disordered" evidence="3">
    <location>
        <begin position="39"/>
        <end position="63"/>
    </location>
</feature>
<keyword evidence="6" id="KW-1185">Reference proteome</keyword>
<keyword evidence="1" id="KW-0547">Nucleotide-binding</keyword>
<gene>
    <name evidence="5" type="ORF">RM609_26985</name>
</gene>
<evidence type="ECO:0000256" key="2">
    <source>
        <dbReference type="ARBA" id="ARBA00022840"/>
    </source>
</evidence>
<dbReference type="InterPro" id="IPR011990">
    <property type="entry name" value="TPR-like_helical_dom_sf"/>
</dbReference>
<dbReference type="Proteomes" id="UP001180531">
    <property type="component" value="Unassembled WGS sequence"/>
</dbReference>
<accession>A0ABU2SUM0</accession>
<reference evidence="5" key="1">
    <citation type="submission" date="2024-05" db="EMBL/GenBank/DDBJ databases">
        <title>30 novel species of actinomycetes from the DSMZ collection.</title>
        <authorList>
            <person name="Nouioui I."/>
        </authorList>
    </citation>
    <scope>NUCLEOTIDE SEQUENCE</scope>
    <source>
        <strain evidence="5">DSM 40473</strain>
    </source>
</reference>
<dbReference type="EMBL" id="JAVRFI010000022">
    <property type="protein sequence ID" value="MDT0452708.1"/>
    <property type="molecule type" value="Genomic_DNA"/>
</dbReference>
<dbReference type="Pfam" id="PF13191">
    <property type="entry name" value="AAA_16"/>
    <property type="match status" value="1"/>
</dbReference>
<dbReference type="InterPro" id="IPR041664">
    <property type="entry name" value="AAA_16"/>
</dbReference>